<protein>
    <recommendedName>
        <fullName evidence="4">GlsB/YeaQ/YmgE family stress response membrane protein</fullName>
    </recommendedName>
</protein>
<feature type="transmembrane region" description="Helical" evidence="1">
    <location>
        <begin position="7"/>
        <end position="26"/>
    </location>
</feature>
<keyword evidence="1" id="KW-0472">Membrane</keyword>
<keyword evidence="3" id="KW-1185">Reference proteome</keyword>
<gene>
    <name evidence="2" type="ORF">JY572_29610</name>
</gene>
<proteinExistence type="predicted"/>
<dbReference type="EMBL" id="CP071091">
    <property type="protein sequence ID" value="QSQ12493.1"/>
    <property type="molecule type" value="Genomic_DNA"/>
</dbReference>
<evidence type="ECO:0000313" key="3">
    <source>
        <dbReference type="Proteomes" id="UP000663090"/>
    </source>
</evidence>
<evidence type="ECO:0000313" key="2">
    <source>
        <dbReference type="EMBL" id="QSQ12493.1"/>
    </source>
</evidence>
<dbReference type="RefSeq" id="WP_206714218.1">
    <property type="nucleotide sequence ID" value="NZ_CP071091.1"/>
</dbReference>
<feature type="transmembrane region" description="Helical" evidence="1">
    <location>
        <begin position="46"/>
        <end position="70"/>
    </location>
</feature>
<organism evidence="2 3">
    <name type="scientific">Myxococcus landrumensis</name>
    <dbReference type="NCBI Taxonomy" id="2813577"/>
    <lineage>
        <taxon>Bacteria</taxon>
        <taxon>Pseudomonadati</taxon>
        <taxon>Myxococcota</taxon>
        <taxon>Myxococcia</taxon>
        <taxon>Myxococcales</taxon>
        <taxon>Cystobacterineae</taxon>
        <taxon>Myxococcaceae</taxon>
        <taxon>Myxococcus</taxon>
    </lineage>
</organism>
<evidence type="ECO:0008006" key="4">
    <source>
        <dbReference type="Google" id="ProtNLM"/>
    </source>
</evidence>
<dbReference type="Proteomes" id="UP000663090">
    <property type="component" value="Chromosome"/>
</dbReference>
<keyword evidence="1" id="KW-1133">Transmembrane helix</keyword>
<keyword evidence="1" id="KW-0812">Transmembrane</keyword>
<reference evidence="2 3" key="1">
    <citation type="submission" date="2021-02" db="EMBL/GenBank/DDBJ databases">
        <title>De Novo genome assembly of isolated myxobacteria.</title>
        <authorList>
            <person name="Stevens D.C."/>
        </authorList>
    </citation>
    <scope>NUCLEOTIDE SEQUENCE [LARGE SCALE GENOMIC DNA]</scope>
    <source>
        <strain evidence="2 3">SCHIC003</strain>
    </source>
</reference>
<accession>A0ABX7N1X7</accession>
<name>A0ABX7N1X7_9BACT</name>
<sequence length="78" mass="7652">MNLIEPIIFTGAALAGVAGAILGIRADPVLGLEGFVGGALRGVGGFVGGVVLGGAALYALAFALGTVLALKARYTRKP</sequence>
<evidence type="ECO:0000256" key="1">
    <source>
        <dbReference type="SAM" id="Phobius"/>
    </source>
</evidence>